<dbReference type="Proteomes" id="UP000075883">
    <property type="component" value="Unassembled WGS sequence"/>
</dbReference>
<evidence type="ECO:0000259" key="2">
    <source>
        <dbReference type="SMART" id="SM00868"/>
    </source>
</evidence>
<dbReference type="STRING" id="139723.A0A182MJF9"/>
<dbReference type="GO" id="GO:0008270">
    <property type="term" value="F:zinc ion binding"/>
    <property type="evidence" value="ECO:0007669"/>
    <property type="project" value="InterPro"/>
</dbReference>
<protein>
    <recommendedName>
        <fullName evidence="2">ZAD domain-containing protein</fullName>
    </recommendedName>
</protein>
<accession>A0A182MJF9</accession>
<feature type="compositionally biased region" description="Acidic residues" evidence="1">
    <location>
        <begin position="130"/>
        <end position="141"/>
    </location>
</feature>
<evidence type="ECO:0000313" key="4">
    <source>
        <dbReference type="Proteomes" id="UP000075883"/>
    </source>
</evidence>
<dbReference type="EMBL" id="AXCM01017456">
    <property type="status" value="NOT_ANNOTATED_CDS"/>
    <property type="molecule type" value="Genomic_DNA"/>
</dbReference>
<reference evidence="4" key="1">
    <citation type="submission" date="2013-09" db="EMBL/GenBank/DDBJ databases">
        <title>The Genome Sequence of Anopheles culicifacies species A.</title>
        <authorList>
            <consortium name="The Broad Institute Genomics Platform"/>
            <person name="Neafsey D.E."/>
            <person name="Besansky N."/>
            <person name="Howell P."/>
            <person name="Walton C."/>
            <person name="Young S.K."/>
            <person name="Zeng Q."/>
            <person name="Gargeya S."/>
            <person name="Fitzgerald M."/>
            <person name="Haas B."/>
            <person name="Abouelleil A."/>
            <person name="Allen A.W."/>
            <person name="Alvarado L."/>
            <person name="Arachchi H.M."/>
            <person name="Berlin A.M."/>
            <person name="Chapman S.B."/>
            <person name="Gainer-Dewar J."/>
            <person name="Goldberg J."/>
            <person name="Griggs A."/>
            <person name="Gujja S."/>
            <person name="Hansen M."/>
            <person name="Howarth C."/>
            <person name="Imamovic A."/>
            <person name="Ireland A."/>
            <person name="Larimer J."/>
            <person name="McCowan C."/>
            <person name="Murphy C."/>
            <person name="Pearson M."/>
            <person name="Poon T.W."/>
            <person name="Priest M."/>
            <person name="Roberts A."/>
            <person name="Saif S."/>
            <person name="Shea T."/>
            <person name="Sisk P."/>
            <person name="Sykes S."/>
            <person name="Wortman J."/>
            <person name="Nusbaum C."/>
            <person name="Birren B."/>
        </authorList>
    </citation>
    <scope>NUCLEOTIDE SEQUENCE [LARGE SCALE GENOMIC DNA]</scope>
    <source>
        <strain evidence="4">A-37</strain>
    </source>
</reference>
<keyword evidence="4" id="KW-1185">Reference proteome</keyword>
<dbReference type="InterPro" id="IPR012934">
    <property type="entry name" value="Znf_AD"/>
</dbReference>
<proteinExistence type="predicted"/>
<reference evidence="3" key="2">
    <citation type="submission" date="2020-05" db="UniProtKB">
        <authorList>
            <consortium name="EnsemblMetazoa"/>
        </authorList>
    </citation>
    <scope>IDENTIFICATION</scope>
    <source>
        <strain evidence="3">A-37</strain>
    </source>
</reference>
<name>A0A182MJF9_9DIPT</name>
<dbReference type="EnsemblMetazoa" id="ACUA019760-RA">
    <property type="protein sequence ID" value="ACUA019760-PA"/>
    <property type="gene ID" value="ACUA019760"/>
</dbReference>
<feature type="domain" description="ZAD" evidence="2">
    <location>
        <begin position="11"/>
        <end position="51"/>
    </location>
</feature>
<organism evidence="3 4">
    <name type="scientific">Anopheles culicifacies</name>
    <dbReference type="NCBI Taxonomy" id="139723"/>
    <lineage>
        <taxon>Eukaryota</taxon>
        <taxon>Metazoa</taxon>
        <taxon>Ecdysozoa</taxon>
        <taxon>Arthropoda</taxon>
        <taxon>Hexapoda</taxon>
        <taxon>Insecta</taxon>
        <taxon>Pterygota</taxon>
        <taxon>Neoptera</taxon>
        <taxon>Endopterygota</taxon>
        <taxon>Diptera</taxon>
        <taxon>Nematocera</taxon>
        <taxon>Culicoidea</taxon>
        <taxon>Culicidae</taxon>
        <taxon>Anophelinae</taxon>
        <taxon>Anopheles</taxon>
        <taxon>culicifacies species complex</taxon>
    </lineage>
</organism>
<dbReference type="AlphaFoldDB" id="A0A182MJF9"/>
<dbReference type="VEuPathDB" id="VectorBase:ACUA019760"/>
<feature type="region of interest" description="Disordered" evidence="1">
    <location>
        <begin position="64"/>
        <end position="166"/>
    </location>
</feature>
<dbReference type="SMART" id="SM00868">
    <property type="entry name" value="zf-AD"/>
    <property type="match status" value="1"/>
</dbReference>
<feature type="compositionally biased region" description="Basic and acidic residues" evidence="1">
    <location>
        <begin position="112"/>
        <end position="125"/>
    </location>
</feature>
<evidence type="ECO:0000313" key="3">
    <source>
        <dbReference type="EnsemblMetazoa" id="ACUA019760-PA"/>
    </source>
</evidence>
<evidence type="ECO:0000256" key="1">
    <source>
        <dbReference type="SAM" id="MobiDB-lite"/>
    </source>
</evidence>
<dbReference type="GO" id="GO:0005634">
    <property type="term" value="C:nucleus"/>
    <property type="evidence" value="ECO:0007669"/>
    <property type="project" value="InterPro"/>
</dbReference>
<sequence>MWMSITRKAGLCLSLRDDHDANICDNCIVSIEAFFKYKTKCVENDRLLRKKRVSFFAGLGLAADPTDGVHELSHSKRRRLSRNGDSGELLANGNEELTVNRKRYRPGVAEDEDRKVYCSSLEKKPQNGTGEEDEEEEEQEVAETTLGKKHLAPYQIKQEAIDPDDD</sequence>